<sequence>VWPEPPLGPLSALLCLLSLSCLPECVTCQLPHHPPPSLPPLLPQGPPPISGSQAINLKTEMGLLSILWPLFLSLQFVPWFFSPFSASMHLKSCLFKC</sequence>
<organism evidence="2 3">
    <name type="scientific">Gorilla gorilla gorilla</name>
    <name type="common">Western lowland gorilla</name>
    <dbReference type="NCBI Taxonomy" id="9595"/>
    <lineage>
        <taxon>Eukaryota</taxon>
        <taxon>Metazoa</taxon>
        <taxon>Chordata</taxon>
        <taxon>Craniata</taxon>
        <taxon>Vertebrata</taxon>
        <taxon>Euteleostomi</taxon>
        <taxon>Mammalia</taxon>
        <taxon>Eutheria</taxon>
        <taxon>Euarchontoglires</taxon>
        <taxon>Primates</taxon>
        <taxon>Haplorrhini</taxon>
        <taxon>Catarrhini</taxon>
        <taxon>Hominidae</taxon>
        <taxon>Gorilla</taxon>
    </lineage>
</organism>
<evidence type="ECO:0000313" key="2">
    <source>
        <dbReference type="Ensembl" id="ENSGGOP00000032383.1"/>
    </source>
</evidence>
<reference evidence="3" key="1">
    <citation type="submission" date="2011-05" db="EMBL/GenBank/DDBJ databases">
        <title>Insights into the evolution of the great apes provided by the gorilla genome.</title>
        <authorList>
            <person name="Scally A."/>
        </authorList>
    </citation>
    <scope>NUCLEOTIDE SEQUENCE [LARGE SCALE GENOMIC DNA]</scope>
</reference>
<dbReference type="AlphaFoldDB" id="A0A2I2YBV0"/>
<name>A0A2I2YBV0_GORGO</name>
<dbReference type="Ensembl" id="ENSGGOT00000042688.1">
    <property type="protein sequence ID" value="ENSGGOP00000032383.1"/>
    <property type="gene ID" value="ENSGGOG00000041530.1"/>
</dbReference>
<feature type="signal peptide" evidence="1">
    <location>
        <begin position="1"/>
        <end position="28"/>
    </location>
</feature>
<reference evidence="2" key="4">
    <citation type="submission" date="2025-09" db="UniProtKB">
        <authorList>
            <consortium name="Ensembl"/>
        </authorList>
    </citation>
    <scope>IDENTIFICATION</scope>
</reference>
<dbReference type="Proteomes" id="UP000001519">
    <property type="component" value="Chromosome 5"/>
</dbReference>
<dbReference type="Bgee" id="ENSGGOG00000041530">
    <property type="expression patterns" value="Expressed in testis and 5 other cell types or tissues"/>
</dbReference>
<proteinExistence type="predicted"/>
<reference evidence="2 3" key="2">
    <citation type="journal article" date="2012" name="Nature">
        <title>Insights into hominid evolution from the gorilla genome sequence.</title>
        <authorList>
            <person name="Scally A."/>
            <person name="Dutheil J.Y."/>
            <person name="Hillier L.W."/>
            <person name="Jordan G.E."/>
            <person name="Goodhead I."/>
            <person name="Herrero J."/>
            <person name="Hobolth A."/>
            <person name="Lappalainen T."/>
            <person name="Mailund T."/>
            <person name="Marques-Bonet T."/>
            <person name="McCarthy S."/>
            <person name="Montgomery S.H."/>
            <person name="Schwalie P.C."/>
            <person name="Tang Y.A."/>
            <person name="Ward M.C."/>
            <person name="Xue Y."/>
            <person name="Yngvadottir B."/>
            <person name="Alkan C."/>
            <person name="Andersen L.N."/>
            <person name="Ayub Q."/>
            <person name="Ball E.V."/>
            <person name="Beal K."/>
            <person name="Bradley B.J."/>
            <person name="Chen Y."/>
            <person name="Clee C.M."/>
            <person name="Fitzgerald S."/>
            <person name="Graves T.A."/>
            <person name="Gu Y."/>
            <person name="Heath P."/>
            <person name="Heger A."/>
            <person name="Karakoc E."/>
            <person name="Kolb-Kokocinski A."/>
            <person name="Laird G.K."/>
            <person name="Lunter G."/>
            <person name="Meader S."/>
            <person name="Mort M."/>
            <person name="Mullikin J.C."/>
            <person name="Munch K."/>
            <person name="O'Connor T.D."/>
            <person name="Phillips A.D."/>
            <person name="Prado-Martinez J."/>
            <person name="Rogers A.S."/>
            <person name="Sajjadian S."/>
            <person name="Schmidt D."/>
            <person name="Shaw K."/>
            <person name="Simpson J.T."/>
            <person name="Stenson P.D."/>
            <person name="Turner D.J."/>
            <person name="Vigilant L."/>
            <person name="Vilella A.J."/>
            <person name="Whitener W."/>
            <person name="Zhu B."/>
            <person name="Cooper D.N."/>
            <person name="de Jong P."/>
            <person name="Dermitzakis E.T."/>
            <person name="Eichler E.E."/>
            <person name="Flicek P."/>
            <person name="Goldman N."/>
            <person name="Mundy N.I."/>
            <person name="Ning Z."/>
            <person name="Odom D.T."/>
            <person name="Ponting C.P."/>
            <person name="Quail M.A."/>
            <person name="Ryder O.A."/>
            <person name="Searle S.M."/>
            <person name="Warren W.C."/>
            <person name="Wilson R.K."/>
            <person name="Schierup M.H."/>
            <person name="Rogers J."/>
            <person name="Tyler-Smith C."/>
            <person name="Durbin R."/>
        </authorList>
    </citation>
    <scope>NUCLEOTIDE SEQUENCE [LARGE SCALE GENOMIC DNA]</scope>
</reference>
<protein>
    <submittedName>
        <fullName evidence="2">Uncharacterized protein</fullName>
    </submittedName>
</protein>
<reference evidence="2" key="3">
    <citation type="submission" date="2025-08" db="UniProtKB">
        <authorList>
            <consortium name="Ensembl"/>
        </authorList>
    </citation>
    <scope>IDENTIFICATION</scope>
</reference>
<dbReference type="InParanoid" id="A0A2I2YBV0"/>
<evidence type="ECO:0000313" key="3">
    <source>
        <dbReference type="Proteomes" id="UP000001519"/>
    </source>
</evidence>
<feature type="chain" id="PRO_5014118543" evidence="1">
    <location>
        <begin position="29"/>
        <end position="97"/>
    </location>
</feature>
<keyword evidence="3" id="KW-1185">Reference proteome</keyword>
<dbReference type="EMBL" id="CABD030037638">
    <property type="status" value="NOT_ANNOTATED_CDS"/>
    <property type="molecule type" value="Genomic_DNA"/>
</dbReference>
<evidence type="ECO:0000256" key="1">
    <source>
        <dbReference type="SAM" id="SignalP"/>
    </source>
</evidence>
<dbReference type="OMA" id="PFSASMH"/>
<keyword evidence="1" id="KW-0732">Signal</keyword>
<accession>A0A2I2YBV0</accession>